<name>A0AAV4TLJ6_9ARAC</name>
<dbReference type="AlphaFoldDB" id="A0AAV4TLJ6"/>
<accession>A0AAV4TLJ6</accession>
<sequence>MRISEKEKLKTHPKYSNASIRNFSTFLKVPYKGRGWNILGEILPFQRWKKKEKIQKQCFSGNKCAAVAMSAGHSEAFGTLSCQKFFYLKMYVVFEETHFKSSCLICIS</sequence>
<evidence type="ECO:0000313" key="1">
    <source>
        <dbReference type="EMBL" id="GIY45812.1"/>
    </source>
</evidence>
<organism evidence="1 2">
    <name type="scientific">Caerostris darwini</name>
    <dbReference type="NCBI Taxonomy" id="1538125"/>
    <lineage>
        <taxon>Eukaryota</taxon>
        <taxon>Metazoa</taxon>
        <taxon>Ecdysozoa</taxon>
        <taxon>Arthropoda</taxon>
        <taxon>Chelicerata</taxon>
        <taxon>Arachnida</taxon>
        <taxon>Araneae</taxon>
        <taxon>Araneomorphae</taxon>
        <taxon>Entelegynae</taxon>
        <taxon>Araneoidea</taxon>
        <taxon>Araneidae</taxon>
        <taxon>Caerostris</taxon>
    </lineage>
</organism>
<comment type="caution">
    <text evidence="1">The sequence shown here is derived from an EMBL/GenBank/DDBJ whole genome shotgun (WGS) entry which is preliminary data.</text>
</comment>
<gene>
    <name evidence="1" type="ORF">CDAR_387571</name>
</gene>
<reference evidence="1 2" key="1">
    <citation type="submission" date="2021-06" db="EMBL/GenBank/DDBJ databases">
        <title>Caerostris darwini draft genome.</title>
        <authorList>
            <person name="Kono N."/>
            <person name="Arakawa K."/>
        </authorList>
    </citation>
    <scope>NUCLEOTIDE SEQUENCE [LARGE SCALE GENOMIC DNA]</scope>
</reference>
<protein>
    <submittedName>
        <fullName evidence="1">Uncharacterized protein</fullName>
    </submittedName>
</protein>
<dbReference type="EMBL" id="BPLQ01009662">
    <property type="protein sequence ID" value="GIY45812.1"/>
    <property type="molecule type" value="Genomic_DNA"/>
</dbReference>
<dbReference type="Proteomes" id="UP001054837">
    <property type="component" value="Unassembled WGS sequence"/>
</dbReference>
<proteinExistence type="predicted"/>
<keyword evidence="2" id="KW-1185">Reference proteome</keyword>
<evidence type="ECO:0000313" key="2">
    <source>
        <dbReference type="Proteomes" id="UP001054837"/>
    </source>
</evidence>